<dbReference type="AlphaFoldDB" id="A0A1S1Z3Z7"/>
<dbReference type="SUPFAM" id="SSF49854">
    <property type="entry name" value="Spermadhesin, CUB domain"/>
    <property type="match status" value="2"/>
</dbReference>
<dbReference type="RefSeq" id="WP_044219787.1">
    <property type="nucleotide sequence ID" value="NZ_JRYR02000001.1"/>
</dbReference>
<dbReference type="SUPFAM" id="SSF49265">
    <property type="entry name" value="Fibronectin type III"/>
    <property type="match status" value="1"/>
</dbReference>
<dbReference type="EMBL" id="JRYR02000001">
    <property type="protein sequence ID" value="OHX67883.1"/>
    <property type="molecule type" value="Genomic_DNA"/>
</dbReference>
<evidence type="ECO:0000259" key="4">
    <source>
        <dbReference type="SMART" id="SM00042"/>
    </source>
</evidence>
<keyword evidence="6" id="KW-1185">Reference proteome</keyword>
<dbReference type="GO" id="GO:0004252">
    <property type="term" value="F:serine-type endopeptidase activity"/>
    <property type="evidence" value="ECO:0007669"/>
    <property type="project" value="TreeGrafter"/>
</dbReference>
<dbReference type="SMART" id="SM00042">
    <property type="entry name" value="CUB"/>
    <property type="match status" value="1"/>
</dbReference>
<dbReference type="InterPro" id="IPR045474">
    <property type="entry name" value="GEVED"/>
</dbReference>
<dbReference type="PANTHER" id="PTHR24255:SF27">
    <property type="entry name" value="HAPTOGLOBIN-RELATED PROTEIN"/>
    <property type="match status" value="1"/>
</dbReference>
<sequence length="1165" mass="133626">MINYLLKGNIGLFIIIYFITLTNLFSQVDCIPNVNDQYEWIQECIINDVSFKGSRNDGYNISEHQGVPIIGNTDYQLVLTPGYADIRVKLGWAIFVDFNKDGDFDDNKELIVQLTPEIGTHTINFSIPSTGIVSGNYNLRVGMKYYDIPFSCSYDEKADYFDIPIELNTASTLEVNVDRKTENSLHFNFIDAPSQRVLEIRDKYGVVFNTVTSEDVVNVTGLSHNKAYYYKCKREGEQFFSDEKMVTTLPTNERYKISNNISTPLSSPIILTDPSNYGELYKSRENIVQRFIVDDSLFIGMYVNYLDLESSRDYLVATNQKNISSKTLEFYLSGDNANGRWIFSNSSELFLTFLTNSSKQKEGFEVVLAPMRDFDQALTLDTHDTYCVVKWENEQQEEYTIQLYYPSNNTYRTYSSNSSQILIDELSKGENYEVCLRKKGTIYTPSQTFKTLQSPPKLVHKSIYENAVSMQWSYDGTGEFEVFMSEGEFSRSFVTTSKNITISDLLPSTLYNVKVKEKSSKWSENIVIKTPHSKIEKMSSDTLFISEVTHTDPEGINSFYSKNQEVIQVLRPQNEGEVLEIDFIDFFLEPGVDYLEIYDDNDVLITRITGDYYKVGKLVSTSESGGFKLKFFSDYSTVGIGWVMNISSLRKAPQLLFSSSTSESIAITVDADSTDFINYSIYEDDQLLLSIIDNNKEVTFSNLSEAKEYEVRFNFLHESEKSSYFVSTKEEMPQVTFKGSYPTKAYFEVENWNKYDSLIVSLNGNLHQVVSEEILQLENLEGGKEYLLMIKSKGSNWSDTTKFTTLNINNVELFSLQPLSEIRSKGIQTNLLLSVDTTNHNIHPNAPLYLKVFMKGLAESYEYRVRNDQRTIEESVFSCVIEYEQLIKMNDIITGLVVDLVDNEGNTVMERDPYYLPLPFRVLSTSYIEQGDEKISINISNANQINEVLLDGEEIDYELIDNIISIHLPQFLGTTQHHLKFQNDQFFDEVDFKVNGSKRLGIPELSTELIAEQLTVSLSSIYGASDYQLMVIDENRSSEIYVVEGGQIALQLSEGKSYAVKSRAFFNQTQEFGDWSNEKRITVLEKEVELLEMSLIGHYPGTQNPIRFSRNFISKPNYWLYDNQGILIEKGEISQNQLNHLHLKRGFYILIVKEGEEIHQFSIIR</sequence>
<dbReference type="PANTHER" id="PTHR24255">
    <property type="entry name" value="COMPLEMENT COMPONENT 1, S SUBCOMPONENT-RELATED"/>
    <property type="match status" value="1"/>
</dbReference>
<dbReference type="CDD" id="cd00041">
    <property type="entry name" value="CUB"/>
    <property type="match status" value="1"/>
</dbReference>
<keyword evidence="3" id="KW-1015">Disulfide bond</keyword>
<reference evidence="5 6" key="1">
    <citation type="journal article" date="2012" name="Int. J. Syst. Evol. Microbiol.">
        <title>Flammeovirga pacifica sp. nov., isolated from deep-sea sediment.</title>
        <authorList>
            <person name="Xu H."/>
            <person name="Fu Y."/>
            <person name="Yang N."/>
            <person name="Ding Z."/>
            <person name="Lai Q."/>
            <person name="Zeng R."/>
        </authorList>
    </citation>
    <scope>NUCLEOTIDE SEQUENCE [LARGE SCALE GENOMIC DNA]</scope>
    <source>
        <strain evidence="6">DSM 24597 / LMG 26175 / WPAGA1</strain>
    </source>
</reference>
<protein>
    <recommendedName>
        <fullName evidence="4">CUB domain-containing protein</fullName>
    </recommendedName>
</protein>
<proteinExistence type="predicted"/>
<dbReference type="Pfam" id="PF20009">
    <property type="entry name" value="GEVED"/>
    <property type="match status" value="1"/>
</dbReference>
<dbReference type="InterPro" id="IPR000859">
    <property type="entry name" value="CUB_dom"/>
</dbReference>
<dbReference type="InterPro" id="IPR036116">
    <property type="entry name" value="FN3_sf"/>
</dbReference>
<accession>A0A1S1Z3Z7</accession>
<dbReference type="STRING" id="915059.NH26_16830"/>
<evidence type="ECO:0000313" key="6">
    <source>
        <dbReference type="Proteomes" id="UP000179797"/>
    </source>
</evidence>
<evidence type="ECO:0000256" key="1">
    <source>
        <dbReference type="ARBA" id="ARBA00004613"/>
    </source>
</evidence>
<dbReference type="GO" id="GO:0005615">
    <property type="term" value="C:extracellular space"/>
    <property type="evidence" value="ECO:0007669"/>
    <property type="project" value="TreeGrafter"/>
</dbReference>
<comment type="subcellular location">
    <subcellularLocation>
        <location evidence="1">Secreted</location>
    </subcellularLocation>
</comment>
<name>A0A1S1Z3Z7_FLAPC</name>
<organism evidence="5 6">
    <name type="scientific">Flammeovirga pacifica</name>
    <dbReference type="NCBI Taxonomy" id="915059"/>
    <lineage>
        <taxon>Bacteria</taxon>
        <taxon>Pseudomonadati</taxon>
        <taxon>Bacteroidota</taxon>
        <taxon>Cytophagia</taxon>
        <taxon>Cytophagales</taxon>
        <taxon>Flammeovirgaceae</taxon>
        <taxon>Flammeovirga</taxon>
    </lineage>
</organism>
<evidence type="ECO:0000256" key="2">
    <source>
        <dbReference type="ARBA" id="ARBA00022525"/>
    </source>
</evidence>
<keyword evidence="2" id="KW-0964">Secreted</keyword>
<evidence type="ECO:0000313" key="5">
    <source>
        <dbReference type="EMBL" id="OHX67883.1"/>
    </source>
</evidence>
<dbReference type="OrthoDB" id="9792152at2"/>
<dbReference type="Proteomes" id="UP000179797">
    <property type="component" value="Unassembled WGS sequence"/>
</dbReference>
<feature type="domain" description="CUB" evidence="4">
    <location>
        <begin position="539"/>
        <end position="649"/>
    </location>
</feature>
<dbReference type="GO" id="GO:0031638">
    <property type="term" value="P:zymogen activation"/>
    <property type="evidence" value="ECO:0007669"/>
    <property type="project" value="TreeGrafter"/>
</dbReference>
<comment type="caution">
    <text evidence="5">The sequence shown here is derived from an EMBL/GenBank/DDBJ whole genome shotgun (WGS) entry which is preliminary data.</text>
</comment>
<evidence type="ECO:0000256" key="3">
    <source>
        <dbReference type="ARBA" id="ARBA00023157"/>
    </source>
</evidence>
<dbReference type="Gene3D" id="2.60.120.290">
    <property type="entry name" value="Spermadhesin, CUB domain"/>
    <property type="match status" value="2"/>
</dbReference>
<dbReference type="InterPro" id="IPR035914">
    <property type="entry name" value="Sperma_CUB_dom_sf"/>
</dbReference>
<gene>
    <name evidence="5" type="ORF">NH26_16830</name>
</gene>